<sequence>MPRISPSLPVPLLMRSTTPSHQLFWKGSLVTRLQSGPILMMKRKVVLGEMPYWVTRLGPPESTFFPQEIKTRDVLEWKMTFFFGHGNLLVNHFKIVSDQFRGDPYYVELLYNLLFAGLDIFFLTPTQDINKPESSEWPGLLIDE</sequence>
<dbReference type="Proteomes" id="UP001642260">
    <property type="component" value="Unassembled WGS sequence"/>
</dbReference>
<keyword evidence="2" id="KW-1185">Reference proteome</keyword>
<gene>
    <name evidence="1" type="ORF">ERUC_LOCUS43035</name>
</gene>
<dbReference type="EMBL" id="CAKOAT010900709">
    <property type="protein sequence ID" value="CAH8390552.1"/>
    <property type="molecule type" value="Genomic_DNA"/>
</dbReference>
<dbReference type="AlphaFoldDB" id="A0ABC8M405"/>
<proteinExistence type="predicted"/>
<protein>
    <submittedName>
        <fullName evidence="1">Uncharacterized protein</fullName>
    </submittedName>
</protein>
<evidence type="ECO:0000313" key="2">
    <source>
        <dbReference type="Proteomes" id="UP001642260"/>
    </source>
</evidence>
<comment type="caution">
    <text evidence="1">The sequence shown here is derived from an EMBL/GenBank/DDBJ whole genome shotgun (WGS) entry which is preliminary data.</text>
</comment>
<name>A0ABC8M405_ERUVS</name>
<organism evidence="1 2">
    <name type="scientific">Eruca vesicaria subsp. sativa</name>
    <name type="common">Garden rocket</name>
    <name type="synonym">Eruca sativa</name>
    <dbReference type="NCBI Taxonomy" id="29727"/>
    <lineage>
        <taxon>Eukaryota</taxon>
        <taxon>Viridiplantae</taxon>
        <taxon>Streptophyta</taxon>
        <taxon>Embryophyta</taxon>
        <taxon>Tracheophyta</taxon>
        <taxon>Spermatophyta</taxon>
        <taxon>Magnoliopsida</taxon>
        <taxon>eudicotyledons</taxon>
        <taxon>Gunneridae</taxon>
        <taxon>Pentapetalae</taxon>
        <taxon>rosids</taxon>
        <taxon>malvids</taxon>
        <taxon>Brassicales</taxon>
        <taxon>Brassicaceae</taxon>
        <taxon>Brassiceae</taxon>
        <taxon>Eruca</taxon>
    </lineage>
</organism>
<reference evidence="1 2" key="1">
    <citation type="submission" date="2022-03" db="EMBL/GenBank/DDBJ databases">
        <authorList>
            <person name="Macdonald S."/>
            <person name="Ahmed S."/>
            <person name="Newling K."/>
        </authorList>
    </citation>
    <scope>NUCLEOTIDE SEQUENCE [LARGE SCALE GENOMIC DNA]</scope>
</reference>
<evidence type="ECO:0000313" key="1">
    <source>
        <dbReference type="EMBL" id="CAH8390552.1"/>
    </source>
</evidence>
<accession>A0ABC8M405</accession>